<dbReference type="AlphaFoldDB" id="A0A7W6GQD5"/>
<protein>
    <submittedName>
        <fullName evidence="1">HprK-related kinase B</fullName>
    </submittedName>
</protein>
<dbReference type="RefSeq" id="WP_183962821.1">
    <property type="nucleotide sequence ID" value="NZ_BAABBZ010000012.1"/>
</dbReference>
<dbReference type="EMBL" id="JACIEJ010000001">
    <property type="protein sequence ID" value="MBB3984211.1"/>
    <property type="molecule type" value="Genomic_DNA"/>
</dbReference>
<sequence>MPRPGPWDLKEKYDLIIPEVYGPDRIRLDGPLTDFWVLNWSRGGDQLTQIAPVTLSDRIDLLSVIMKSPAPFYQRTGGGFEPKGNTPDPTAYLDAMQGVRVCEVSGRIDLDAIVSAGRDLFHG</sequence>
<keyword evidence="2" id="KW-1185">Reference proteome</keyword>
<comment type="caution">
    <text evidence="1">The sequence shown here is derived from an EMBL/GenBank/DDBJ whole genome shotgun (WGS) entry which is preliminary data.</text>
</comment>
<dbReference type="Proteomes" id="UP000541426">
    <property type="component" value="Unassembled WGS sequence"/>
</dbReference>
<gene>
    <name evidence="1" type="ORF">GGQ68_000522</name>
</gene>
<keyword evidence="1" id="KW-0808">Transferase</keyword>
<name>A0A7W6GQD5_9RHOB</name>
<reference evidence="1 2" key="1">
    <citation type="submission" date="2020-08" db="EMBL/GenBank/DDBJ databases">
        <title>Genomic Encyclopedia of Type Strains, Phase IV (KMG-IV): sequencing the most valuable type-strain genomes for metagenomic binning, comparative biology and taxonomic classification.</title>
        <authorList>
            <person name="Goeker M."/>
        </authorList>
    </citation>
    <scope>NUCLEOTIDE SEQUENCE [LARGE SCALE GENOMIC DNA]</scope>
    <source>
        <strain evidence="1 2">DSM 102235</strain>
    </source>
</reference>
<evidence type="ECO:0000313" key="2">
    <source>
        <dbReference type="Proteomes" id="UP000541426"/>
    </source>
</evidence>
<organism evidence="1 2">
    <name type="scientific">Sagittula marina</name>
    <dbReference type="NCBI Taxonomy" id="943940"/>
    <lineage>
        <taxon>Bacteria</taxon>
        <taxon>Pseudomonadati</taxon>
        <taxon>Pseudomonadota</taxon>
        <taxon>Alphaproteobacteria</taxon>
        <taxon>Rhodobacterales</taxon>
        <taxon>Roseobacteraceae</taxon>
        <taxon>Sagittula</taxon>
    </lineage>
</organism>
<evidence type="ECO:0000313" key="1">
    <source>
        <dbReference type="EMBL" id="MBB3984211.1"/>
    </source>
</evidence>
<dbReference type="GO" id="GO:0016301">
    <property type="term" value="F:kinase activity"/>
    <property type="evidence" value="ECO:0007669"/>
    <property type="project" value="UniProtKB-KW"/>
</dbReference>
<accession>A0A7W6GQD5</accession>
<proteinExistence type="predicted"/>
<keyword evidence="1" id="KW-0418">Kinase</keyword>